<comment type="caution">
    <text evidence="1">The sequence shown here is derived from an EMBL/GenBank/DDBJ whole genome shotgun (WGS) entry which is preliminary data.</text>
</comment>
<gene>
    <name evidence="1" type="ORF">V5F32_00920</name>
</gene>
<dbReference type="Proteomes" id="UP001604002">
    <property type="component" value="Unassembled WGS sequence"/>
</dbReference>
<dbReference type="EMBL" id="JBAFVH010000001">
    <property type="protein sequence ID" value="MFG1370719.1"/>
    <property type="molecule type" value="Genomic_DNA"/>
</dbReference>
<organism evidence="1 2">
    <name type="scientific">Xanthobacter oligotrophicus</name>
    <dbReference type="NCBI Taxonomy" id="2607286"/>
    <lineage>
        <taxon>Bacteria</taxon>
        <taxon>Pseudomonadati</taxon>
        <taxon>Pseudomonadota</taxon>
        <taxon>Alphaproteobacteria</taxon>
        <taxon>Hyphomicrobiales</taxon>
        <taxon>Xanthobacteraceae</taxon>
        <taxon>Xanthobacter</taxon>
    </lineage>
</organism>
<reference evidence="1 2" key="1">
    <citation type="submission" date="2024-02" db="EMBL/GenBank/DDBJ databases">
        <title>Expansion and revision of Xanthobacter and proposal of Roseixanthobacter gen. nov.</title>
        <authorList>
            <person name="Soltysiak M.P.M."/>
            <person name="Jalihal A."/>
            <person name="Ory A."/>
            <person name="Chrisophersen C."/>
            <person name="Lee A.D."/>
            <person name="Boulton J."/>
            <person name="Springer M."/>
        </authorList>
    </citation>
    <scope>NUCLEOTIDE SEQUENCE [LARGE SCALE GENOMIC DNA]</scope>
    <source>
        <strain evidence="1 2">23A</strain>
    </source>
</reference>
<sequence length="85" mass="9338">MVNRAGFTADEVVFCNLAQDLVAFLARRLTEKDLEAASVLKPLALHIIPSAYAGMPEGSPIRQELEEMSWSIAEVIGLKRPLSKL</sequence>
<name>A0ABW6ZSD9_9HYPH</name>
<accession>A0ABW6ZSD9</accession>
<protein>
    <submittedName>
        <fullName evidence="1">Uncharacterized protein</fullName>
    </submittedName>
</protein>
<evidence type="ECO:0000313" key="2">
    <source>
        <dbReference type="Proteomes" id="UP001604002"/>
    </source>
</evidence>
<proteinExistence type="predicted"/>
<dbReference type="RefSeq" id="WP_393990807.1">
    <property type="nucleotide sequence ID" value="NZ_JBAFVH010000001.1"/>
</dbReference>
<evidence type="ECO:0000313" key="1">
    <source>
        <dbReference type="EMBL" id="MFG1370719.1"/>
    </source>
</evidence>
<keyword evidence="2" id="KW-1185">Reference proteome</keyword>